<dbReference type="Proteomes" id="UP000225108">
    <property type="component" value="Unassembled WGS sequence"/>
</dbReference>
<evidence type="ECO:0000313" key="1">
    <source>
        <dbReference type="EMBL" id="PHV68082.1"/>
    </source>
</evidence>
<sequence>MVPVAAIIASGCSQDDHSLDHAVPPSQPKMVSDRTVADVPSVTDPDFYSDTCTLLRHTQDVTGLHPGSSDSELRAFLIAQEQASWWVALDVGRQDTYVRAARDFTGGKC</sequence>
<dbReference type="EMBL" id="PEBD01000004">
    <property type="protein sequence ID" value="PHV68082.1"/>
    <property type="molecule type" value="Genomic_DNA"/>
</dbReference>
<gene>
    <name evidence="1" type="ORF">CSW57_02130</name>
</gene>
<protein>
    <submittedName>
        <fullName evidence="1">Uncharacterized protein</fullName>
    </submittedName>
</protein>
<comment type="caution">
    <text evidence="1">The sequence shown here is derived from an EMBL/GenBank/DDBJ whole genome shotgun (WGS) entry which is preliminary data.</text>
</comment>
<name>A0A2G3PSP4_WILMA</name>
<proteinExistence type="predicted"/>
<dbReference type="AlphaFoldDB" id="A0A2G3PSP4"/>
<accession>A0A2G3PSP4</accession>
<evidence type="ECO:0000313" key="2">
    <source>
        <dbReference type="Proteomes" id="UP000225108"/>
    </source>
</evidence>
<organism evidence="1 2">
    <name type="scientific">Williamsia marianensis</name>
    <dbReference type="NCBI Taxonomy" id="85044"/>
    <lineage>
        <taxon>Bacteria</taxon>
        <taxon>Bacillati</taxon>
        <taxon>Actinomycetota</taxon>
        <taxon>Actinomycetes</taxon>
        <taxon>Mycobacteriales</taxon>
        <taxon>Nocardiaceae</taxon>
        <taxon>Williamsia</taxon>
    </lineage>
</organism>
<reference evidence="1 2" key="1">
    <citation type="submission" date="2017-10" db="EMBL/GenBank/DDBJ databases">
        <title>The draft genome sequence of Williamsia sp. BULT 1.1 isolated from the semi-arid grassland soils from South Africa.</title>
        <authorList>
            <person name="Kabwe M.H."/>
            <person name="Govender N."/>
            <person name="Mutseka Lunga P."/>
            <person name="Vikram S."/>
            <person name="Makhalanyane T.P."/>
        </authorList>
    </citation>
    <scope>NUCLEOTIDE SEQUENCE [LARGE SCALE GENOMIC DNA]</scope>
    <source>
        <strain evidence="1 2">BULT 1.1</strain>
    </source>
</reference>